<dbReference type="RefSeq" id="WP_191216356.1">
    <property type="nucleotide sequence ID" value="NZ_CP104550.1"/>
</dbReference>
<dbReference type="Proteomes" id="UP001065373">
    <property type="component" value="Chromosome"/>
</dbReference>
<protein>
    <submittedName>
        <fullName evidence="2">DUF3656 domain-containing protein</fullName>
    </submittedName>
    <submittedName>
        <fullName evidence="3">U32 family peptidase</fullName>
    </submittedName>
</protein>
<dbReference type="PROSITE" id="PS01276">
    <property type="entry name" value="PEPTIDASE_U32"/>
    <property type="match status" value="1"/>
</dbReference>
<organism evidence="3">
    <name type="scientific">Methanothermobacter wolfeii</name>
    <name type="common">Methanobacterium wolfei</name>
    <dbReference type="NCBI Taxonomy" id="145261"/>
    <lineage>
        <taxon>Archaea</taxon>
        <taxon>Methanobacteriati</taxon>
        <taxon>Methanobacteriota</taxon>
        <taxon>Methanomada group</taxon>
        <taxon>Methanobacteria</taxon>
        <taxon>Methanobacteriales</taxon>
        <taxon>Methanobacteriaceae</taxon>
        <taxon>Methanothermobacter</taxon>
    </lineage>
</organism>
<reference evidence="3" key="1">
    <citation type="submission" date="2022-09" db="EMBL/GenBank/DDBJ databases">
        <title>Characterization of three MwoI isoschizomers from sequenced genome and metagenomes.</title>
        <authorList>
            <person name="Fomenkov A."/>
            <person name="Xu S.Y."/>
            <person name="Roberts R.J."/>
        </authorList>
    </citation>
    <scope>NUCLEOTIDE SEQUENCE</scope>
    <source>
        <strain evidence="3">DSM 2970</strain>
    </source>
</reference>
<accession>A0A9E7UN51</accession>
<evidence type="ECO:0000313" key="4">
    <source>
        <dbReference type="Proteomes" id="UP001369247"/>
    </source>
</evidence>
<dbReference type="AlphaFoldDB" id="A0A9E7UN51"/>
<reference evidence="2 4" key="2">
    <citation type="submission" date="2023-12" db="EMBL/GenBank/DDBJ databases">
        <title>Phenotypic and Genomic Characterization of Methanothermobacter wolfeii Strain BSEL, a CO2-Capturing Archaeon with Minimal Nutrient Requirements.</title>
        <authorList>
            <person name="Ale Enriquez F."/>
            <person name="Ahring B.K."/>
        </authorList>
    </citation>
    <scope>NUCLEOTIDE SEQUENCE [LARGE SCALE GENOMIC DNA]</scope>
    <source>
        <strain evidence="2 4">BSEL-1</strain>
    </source>
</reference>
<dbReference type="EMBL" id="CP104550">
    <property type="protein sequence ID" value="UXH32018.1"/>
    <property type="molecule type" value="Genomic_DNA"/>
</dbReference>
<evidence type="ECO:0000313" key="3">
    <source>
        <dbReference type="EMBL" id="UXH32018.1"/>
    </source>
</evidence>
<dbReference type="PANTHER" id="PTHR30217">
    <property type="entry name" value="PEPTIDASE U32 FAMILY"/>
    <property type="match status" value="1"/>
</dbReference>
<dbReference type="InterPro" id="IPR020988">
    <property type="entry name" value="Pept_U32_collagenase"/>
</dbReference>
<dbReference type="Pfam" id="PF01136">
    <property type="entry name" value="Peptidase_U32"/>
    <property type="match status" value="1"/>
</dbReference>
<keyword evidence="4" id="KW-1185">Reference proteome</keyword>
<dbReference type="EMBL" id="JAXUHJ010000009">
    <property type="protein sequence ID" value="MEJ8542962.1"/>
    <property type="molecule type" value="Genomic_DNA"/>
</dbReference>
<dbReference type="InterPro" id="IPR001539">
    <property type="entry name" value="Peptidase_U32"/>
</dbReference>
<dbReference type="PANTHER" id="PTHR30217:SF10">
    <property type="entry name" value="23S RRNA 5-HYDROXYCYTIDINE C2501 SYNTHASE"/>
    <property type="match status" value="1"/>
</dbReference>
<dbReference type="InterPro" id="IPR051454">
    <property type="entry name" value="RNA/ubiquinone_mod_enzymes"/>
</dbReference>
<dbReference type="GeneID" id="58977964"/>
<sequence>MEIPELLAPAGSPRALKVALNAGADAVYLSGKDFGARHYAENFSRDELQEAIREAHLLDRKVYVTLNTLIKNSELPEVSEYLQDLYSMGADAVIIQDPALLVLRDELSIDIPFHASTQMTIHSRAGVEWAERMKIDRVILARELSFDEVQEIVRASGVEVEIFVHGAICYSYSGQCLLSSFIGGRSGNRGRCAQPCRKRYDLVQLHPSKRRISLDDGFLLSTADLSTYRRLDRIVDTGVAGLKIEGRMRSPEYVAVVVDVYRRALDEIKEGGWKPSSKEAERLMLTFNRKLSRGYLFGDDVMARDYPGDRGLPIGYVRGYSGQMLSIGLTSRTIPERGDGLFFEAIGKGLYLGEHSIRNRTLTLRAGPVPSGSRVYLTRRRSLKRFVEDLEKRPPLKVWDVEISFTVDSDGHVLLTGEVSVHGKVLRESVETEFERAIRRPLEPETIKKQILKSGYSPFRLILADFSYPGGLFAPLSELNRIRRELLSGLEEGIIDEMGSYPERNLKLPRKDKHGGRVSGDPCISACVESHEGMISALEAGAGRVYLEPQVHLNFRECDPGKLEGVLLKAERSASGYDAEFVWKWPDITHERVLERLLELEEELSLDVMVGGYGAAELLEDMDVRVYGSASLNIYNRLSADLMHDIFHMLTVSPELSHEDLRGLESDEILVHGNLTAMISRDNIWRVLLDDFRFPEGSRWGLRDGRGKIFPLNQLLNCETVVMNSAETCLIDFMPSLIDDGFRNFSADCRVQTPERTFKIVKSYVEAAESPDKIPSLKRSISDGSCGGITASHFTKGLRE</sequence>
<name>A0A9E7UN51_METWO</name>
<feature type="domain" description="Peptidase U32 collagenase" evidence="1">
    <location>
        <begin position="375"/>
        <end position="493"/>
    </location>
</feature>
<evidence type="ECO:0000259" key="1">
    <source>
        <dbReference type="Pfam" id="PF12392"/>
    </source>
</evidence>
<evidence type="ECO:0000313" key="2">
    <source>
        <dbReference type="EMBL" id="MEJ8542962.1"/>
    </source>
</evidence>
<dbReference type="Pfam" id="PF12392">
    <property type="entry name" value="DUF3656"/>
    <property type="match status" value="1"/>
</dbReference>
<dbReference type="Proteomes" id="UP001369247">
    <property type="component" value="Unassembled WGS sequence"/>
</dbReference>
<proteinExistence type="predicted"/>
<gene>
    <name evidence="3" type="ORF">N5910_01585</name>
    <name evidence="2" type="ORF">U2150_05605</name>
</gene>